<evidence type="ECO:0000313" key="2">
    <source>
        <dbReference type="EMBL" id="KAK3598041.1"/>
    </source>
</evidence>
<accession>A0AAE0STX5</accession>
<keyword evidence="1" id="KW-1133">Transmembrane helix</keyword>
<reference evidence="2" key="2">
    <citation type="journal article" date="2021" name="Genome Biol. Evol.">
        <title>Developing a high-quality reference genome for a parasitic bivalve with doubly uniparental inheritance (Bivalvia: Unionida).</title>
        <authorList>
            <person name="Smith C.H."/>
        </authorList>
    </citation>
    <scope>NUCLEOTIDE SEQUENCE</scope>
    <source>
        <strain evidence="2">CHS0354</strain>
        <tissue evidence="2">Mantle</tissue>
    </source>
</reference>
<evidence type="ECO:0000256" key="1">
    <source>
        <dbReference type="SAM" id="Phobius"/>
    </source>
</evidence>
<reference evidence="2" key="1">
    <citation type="journal article" date="2021" name="Genome Biol. Evol.">
        <title>A High-Quality Reference Genome for a Parasitic Bivalve with Doubly Uniparental Inheritance (Bivalvia: Unionida).</title>
        <authorList>
            <person name="Smith C.H."/>
        </authorList>
    </citation>
    <scope>NUCLEOTIDE SEQUENCE</scope>
    <source>
        <strain evidence="2">CHS0354</strain>
    </source>
</reference>
<protein>
    <submittedName>
        <fullName evidence="2">Uncharacterized protein</fullName>
    </submittedName>
</protein>
<keyword evidence="3" id="KW-1185">Reference proteome</keyword>
<keyword evidence="1" id="KW-0472">Membrane</keyword>
<dbReference type="Proteomes" id="UP001195483">
    <property type="component" value="Unassembled WGS sequence"/>
</dbReference>
<comment type="caution">
    <text evidence="2">The sequence shown here is derived from an EMBL/GenBank/DDBJ whole genome shotgun (WGS) entry which is preliminary data.</text>
</comment>
<gene>
    <name evidence="2" type="ORF">CHS0354_042409</name>
</gene>
<organism evidence="2 3">
    <name type="scientific">Potamilus streckersoni</name>
    <dbReference type="NCBI Taxonomy" id="2493646"/>
    <lineage>
        <taxon>Eukaryota</taxon>
        <taxon>Metazoa</taxon>
        <taxon>Spiralia</taxon>
        <taxon>Lophotrochozoa</taxon>
        <taxon>Mollusca</taxon>
        <taxon>Bivalvia</taxon>
        <taxon>Autobranchia</taxon>
        <taxon>Heteroconchia</taxon>
        <taxon>Palaeoheterodonta</taxon>
        <taxon>Unionida</taxon>
        <taxon>Unionoidea</taxon>
        <taxon>Unionidae</taxon>
        <taxon>Ambleminae</taxon>
        <taxon>Lampsilini</taxon>
        <taxon>Potamilus</taxon>
    </lineage>
</organism>
<dbReference type="EMBL" id="JAEAOA010002354">
    <property type="protein sequence ID" value="KAK3598041.1"/>
    <property type="molecule type" value="Genomic_DNA"/>
</dbReference>
<sequence length="582" mass="66050">MDGLMKVSAILMLCEISHAKDLLAHIQGNNAIVCIKELQTDINTNFEINFSGYTSNRHFTNVMLFQQENGKEGTYSINSNYTGRIQRIAMNDRNFSFLLLNATFKDSGNCTLRQTTLEKGNTGVLVARRVLPARPGDRITVSFVFHETNTSSIKIDYASCTMYRTKILYNMSKEVCNSRDIVMVEEMEIEKCALKTKEFSFTFPLIEWLHKGNYFAWDEKGRLLDSIFIDVDENNNRTKAYTINATGIGLIISALLIAVLSAFLVIIAVWKRRTRRVQKTKTYKVTYKNGNPTIANSSRNGCQKFEAKVRMNDTNIYSNGLDCRMPSMKPACTLQSDSKLLLSETVPGDDYVHECDELNTVCLTDCISKESCLCSNAIRNKATDSTVNSSIEYDYVIKHTFMTLRPPAMDPIVTMNKQQLSKIEKFLNSCKTINIKPLSKVLPATLYAKLDKMRTKETKYTCSSVELKDLSLASELSPPCSFENDLVNKSINSPNVSRYGERHMESDSRCISSHVFMYVPELTDLQDSKTRTFPQCLKFDYPRNECSDAYGMEMGHQRSRSLEPLSWDPLNNSNVLKSMKSS</sequence>
<reference evidence="2" key="3">
    <citation type="submission" date="2023-05" db="EMBL/GenBank/DDBJ databases">
        <authorList>
            <person name="Smith C.H."/>
        </authorList>
    </citation>
    <scope>NUCLEOTIDE SEQUENCE</scope>
    <source>
        <strain evidence="2">CHS0354</strain>
        <tissue evidence="2">Mantle</tissue>
    </source>
</reference>
<proteinExistence type="predicted"/>
<dbReference type="AlphaFoldDB" id="A0AAE0STX5"/>
<evidence type="ECO:0000313" key="3">
    <source>
        <dbReference type="Proteomes" id="UP001195483"/>
    </source>
</evidence>
<keyword evidence="1" id="KW-0812">Transmembrane</keyword>
<feature type="transmembrane region" description="Helical" evidence="1">
    <location>
        <begin position="247"/>
        <end position="270"/>
    </location>
</feature>
<name>A0AAE0STX5_9BIVA</name>